<evidence type="ECO:0000313" key="3">
    <source>
        <dbReference type="EMBL" id="MYR30865.1"/>
    </source>
</evidence>
<evidence type="ECO:0000256" key="2">
    <source>
        <dbReference type="SAM" id="Phobius"/>
    </source>
</evidence>
<feature type="transmembrane region" description="Helical" evidence="2">
    <location>
        <begin position="161"/>
        <end position="181"/>
    </location>
</feature>
<keyword evidence="2" id="KW-0472">Membrane</keyword>
<feature type="compositionally biased region" description="Low complexity" evidence="1">
    <location>
        <begin position="568"/>
        <end position="582"/>
    </location>
</feature>
<protein>
    <submittedName>
        <fullName evidence="3">Uncharacterized protein</fullName>
    </submittedName>
</protein>
<organism evidence="3 4">
    <name type="scientific">Nocardiopsis alba</name>
    <dbReference type="NCBI Taxonomy" id="53437"/>
    <lineage>
        <taxon>Bacteria</taxon>
        <taxon>Bacillati</taxon>
        <taxon>Actinomycetota</taxon>
        <taxon>Actinomycetes</taxon>
        <taxon>Streptosporangiales</taxon>
        <taxon>Nocardiopsidaceae</taxon>
        <taxon>Nocardiopsis</taxon>
    </lineage>
</organism>
<accession>A0A7K2IM59</accession>
<feature type="region of interest" description="Disordered" evidence="1">
    <location>
        <begin position="556"/>
        <end position="582"/>
    </location>
</feature>
<feature type="transmembrane region" description="Helical" evidence="2">
    <location>
        <begin position="87"/>
        <end position="108"/>
    </location>
</feature>
<evidence type="ECO:0000256" key="1">
    <source>
        <dbReference type="SAM" id="MobiDB-lite"/>
    </source>
</evidence>
<keyword evidence="2" id="KW-1133">Transmembrane helix</keyword>
<reference evidence="3 4" key="1">
    <citation type="journal article" date="2019" name="Nat. Commun.">
        <title>The antimicrobial potential of Streptomyces from insect microbiomes.</title>
        <authorList>
            <person name="Chevrette M.G."/>
            <person name="Carlson C.M."/>
            <person name="Ortega H.E."/>
            <person name="Thomas C."/>
            <person name="Ananiev G.E."/>
            <person name="Barns K.J."/>
            <person name="Book A.J."/>
            <person name="Cagnazzo J."/>
            <person name="Carlos C."/>
            <person name="Flanigan W."/>
            <person name="Grubbs K.J."/>
            <person name="Horn H.A."/>
            <person name="Hoffmann F.M."/>
            <person name="Klassen J.L."/>
            <person name="Knack J.J."/>
            <person name="Lewin G.R."/>
            <person name="McDonald B.R."/>
            <person name="Muller L."/>
            <person name="Melo W.G.P."/>
            <person name="Pinto-Tomas A.A."/>
            <person name="Schmitz A."/>
            <person name="Wendt-Pienkowski E."/>
            <person name="Wildman S."/>
            <person name="Zhao M."/>
            <person name="Zhang F."/>
            <person name="Bugni T.S."/>
            <person name="Andes D.R."/>
            <person name="Pupo M.T."/>
            <person name="Currie C.R."/>
        </authorList>
    </citation>
    <scope>NUCLEOTIDE SEQUENCE [LARGE SCALE GENOMIC DNA]</scope>
    <source>
        <strain evidence="3 4">SID5840</strain>
    </source>
</reference>
<sequence>MPTLLAPPDRRTSESGPFNTTRHLCAGVHVDEGFRDLVIREVCTAPRRRVAPSYGFDLVPVMHHAWLAAHLTAFLRLSLLSSVAVPFLFGHTVTTALMVGGFFLLHLLDRAVALSAKISRAEDPLTPRRGKKRRFHRRRTLRLPSTGDWRVREETLKLKRVGIAALIIAFLMLGLGFGSPAQAILAGRWGCAVLVVTVLVGIVRQIWLNGIQRKETLRPKRLSSRATIVAEQQDHPCVVYRRPEHKGKEDEESSVFTLFGDESPFIGAGELIHQWNPPMTIQLLRPGSDDQPLSLREHRYPPFKPHELVDHLREAVDQLRGDDEDVRLPVNARDRVYVADSDLSDDRALLKGKIDKASMRRIIDSQDPNLYHFLEVSVPDAGTELMATVLLQVGLRGRTLSLVFAACALTRTPDHFRKGGEYGQSGKRAVLSAAFGSLTRLPREVTRLPRIVSYPWHLARRLVTRRPDPTLTPTRNVSIASRLSIREEKAQEWNKVQLDKIRLLGHMKNIERRLLKATSDFLCSRGVDISEFDDRATQIINSGILNLGGNNNLSNNAVGDGAHAENHAPQQNNGPRQNGNAA</sequence>
<comment type="caution">
    <text evidence="3">The sequence shown here is derived from an EMBL/GenBank/DDBJ whole genome shotgun (WGS) entry which is preliminary data.</text>
</comment>
<proteinExistence type="predicted"/>
<dbReference type="AlphaFoldDB" id="A0A7K2IM59"/>
<feature type="transmembrane region" description="Helical" evidence="2">
    <location>
        <begin position="187"/>
        <end position="208"/>
    </location>
</feature>
<dbReference type="RefSeq" id="WP_161110033.1">
    <property type="nucleotide sequence ID" value="NZ_WWHY01000001.1"/>
</dbReference>
<dbReference type="EMBL" id="WWHY01000001">
    <property type="protein sequence ID" value="MYR30865.1"/>
    <property type="molecule type" value="Genomic_DNA"/>
</dbReference>
<name>A0A7K2IM59_9ACTN</name>
<dbReference type="Proteomes" id="UP000467124">
    <property type="component" value="Unassembled WGS sequence"/>
</dbReference>
<keyword evidence="2" id="KW-0812">Transmembrane</keyword>
<gene>
    <name evidence="3" type="ORF">GTW20_00930</name>
</gene>
<evidence type="ECO:0000313" key="4">
    <source>
        <dbReference type="Proteomes" id="UP000467124"/>
    </source>
</evidence>